<reference evidence="12" key="1">
    <citation type="journal article" date="2023" name="IScience">
        <title>Live-bearing cockroach genome reveals convergent evolutionary mechanisms linked to viviparity in insects and beyond.</title>
        <authorList>
            <person name="Fouks B."/>
            <person name="Harrison M.C."/>
            <person name="Mikhailova A.A."/>
            <person name="Marchal E."/>
            <person name="English S."/>
            <person name="Carruthers M."/>
            <person name="Jennings E.C."/>
            <person name="Chiamaka E.L."/>
            <person name="Frigard R.A."/>
            <person name="Pippel M."/>
            <person name="Attardo G.M."/>
            <person name="Benoit J.B."/>
            <person name="Bornberg-Bauer E."/>
            <person name="Tobe S.S."/>
        </authorList>
    </citation>
    <scope>NUCLEOTIDE SEQUENCE</scope>
    <source>
        <strain evidence="12">Stay&amp;Tobe</strain>
    </source>
</reference>
<evidence type="ECO:0000256" key="9">
    <source>
        <dbReference type="ARBA" id="ARBA00023242"/>
    </source>
</evidence>
<keyword evidence="9" id="KW-0539">Nucleus</keyword>
<dbReference type="Pfam" id="PF00105">
    <property type="entry name" value="zf-C4"/>
    <property type="match status" value="1"/>
</dbReference>
<keyword evidence="13" id="KW-1185">Reference proteome</keyword>
<dbReference type="GO" id="GO:0003700">
    <property type="term" value="F:DNA-binding transcription factor activity"/>
    <property type="evidence" value="ECO:0007669"/>
    <property type="project" value="InterPro"/>
</dbReference>
<dbReference type="GO" id="GO:0043565">
    <property type="term" value="F:sequence-specific DNA binding"/>
    <property type="evidence" value="ECO:0007669"/>
    <property type="project" value="InterPro"/>
</dbReference>
<dbReference type="PROSITE" id="PS51030">
    <property type="entry name" value="NUCLEAR_REC_DBD_2"/>
    <property type="match status" value="1"/>
</dbReference>
<feature type="domain" description="NR LBD" evidence="11">
    <location>
        <begin position="202"/>
        <end position="365"/>
    </location>
</feature>
<dbReference type="InterPro" id="IPR001628">
    <property type="entry name" value="Znf_hrmn_rcpt"/>
</dbReference>
<dbReference type="InterPro" id="IPR035500">
    <property type="entry name" value="NHR-like_dom_sf"/>
</dbReference>
<dbReference type="Pfam" id="PF00104">
    <property type="entry name" value="Hormone_recep"/>
    <property type="match status" value="1"/>
</dbReference>
<keyword evidence="8" id="KW-0675">Receptor</keyword>
<dbReference type="InterPro" id="IPR013088">
    <property type="entry name" value="Znf_NHR/GATA"/>
</dbReference>
<dbReference type="PANTHER" id="PTHR24083">
    <property type="entry name" value="NUCLEAR HORMONE RECEPTOR"/>
    <property type="match status" value="1"/>
</dbReference>
<dbReference type="Gene3D" id="1.10.565.10">
    <property type="entry name" value="Retinoid X Receptor"/>
    <property type="match status" value="1"/>
</dbReference>
<protein>
    <recommendedName>
        <fullName evidence="14">Tailless</fullName>
    </recommendedName>
</protein>
<dbReference type="SUPFAM" id="SSF57716">
    <property type="entry name" value="Glucocorticoid receptor-like (DNA-binding domain)"/>
    <property type="match status" value="1"/>
</dbReference>
<dbReference type="PROSITE" id="PS00031">
    <property type="entry name" value="NUCLEAR_REC_DBD_1"/>
    <property type="match status" value="1"/>
</dbReference>
<feature type="domain" description="Nuclear receptor" evidence="10">
    <location>
        <begin position="8"/>
        <end position="85"/>
    </location>
</feature>
<dbReference type="AlphaFoldDB" id="A0AAD8EBL3"/>
<dbReference type="InterPro" id="IPR000536">
    <property type="entry name" value="Nucl_hrmn_rcpt_lig-bd"/>
</dbReference>
<keyword evidence="3" id="KW-0863">Zinc-finger</keyword>
<evidence type="ECO:0000256" key="1">
    <source>
        <dbReference type="ARBA" id="ARBA00004123"/>
    </source>
</evidence>
<evidence type="ECO:0000256" key="2">
    <source>
        <dbReference type="ARBA" id="ARBA00022723"/>
    </source>
</evidence>
<name>A0AAD8EBL3_DIPPU</name>
<keyword evidence="4" id="KW-0862">Zinc</keyword>
<feature type="non-terminal residue" evidence="12">
    <location>
        <position position="365"/>
    </location>
</feature>
<dbReference type="InterPro" id="IPR001723">
    <property type="entry name" value="Nuclear_hrmn_rcpt"/>
</dbReference>
<evidence type="ECO:0000313" key="13">
    <source>
        <dbReference type="Proteomes" id="UP001233999"/>
    </source>
</evidence>
<dbReference type="Proteomes" id="UP001233999">
    <property type="component" value="Unassembled WGS sequence"/>
</dbReference>
<dbReference type="GO" id="GO:0032502">
    <property type="term" value="P:developmental process"/>
    <property type="evidence" value="ECO:0007669"/>
    <property type="project" value="UniProtKB-ARBA"/>
</dbReference>
<evidence type="ECO:0000259" key="10">
    <source>
        <dbReference type="PROSITE" id="PS51030"/>
    </source>
</evidence>
<dbReference type="FunFam" id="3.30.50.10:FF:000019">
    <property type="entry name" value="Nuclear receptor subfamily 2 group E member"/>
    <property type="match status" value="1"/>
</dbReference>
<keyword evidence="5" id="KW-0805">Transcription regulation</keyword>
<dbReference type="GO" id="GO:0000122">
    <property type="term" value="P:negative regulation of transcription by RNA polymerase II"/>
    <property type="evidence" value="ECO:0007669"/>
    <property type="project" value="UniProtKB-ARBA"/>
</dbReference>
<dbReference type="SUPFAM" id="SSF48508">
    <property type="entry name" value="Nuclear receptor ligand-binding domain"/>
    <property type="match status" value="1"/>
</dbReference>
<dbReference type="PROSITE" id="PS51843">
    <property type="entry name" value="NR_LBD"/>
    <property type="match status" value="1"/>
</dbReference>
<evidence type="ECO:0000259" key="11">
    <source>
        <dbReference type="PROSITE" id="PS51843"/>
    </source>
</evidence>
<evidence type="ECO:0000256" key="3">
    <source>
        <dbReference type="ARBA" id="ARBA00022771"/>
    </source>
</evidence>
<evidence type="ECO:0000256" key="8">
    <source>
        <dbReference type="ARBA" id="ARBA00023170"/>
    </source>
</evidence>
<feature type="non-terminal residue" evidence="12">
    <location>
        <position position="1"/>
    </location>
</feature>
<reference evidence="12" key="2">
    <citation type="submission" date="2023-05" db="EMBL/GenBank/DDBJ databases">
        <authorList>
            <person name="Fouks B."/>
        </authorList>
    </citation>
    <scope>NUCLEOTIDE SEQUENCE</scope>
    <source>
        <strain evidence="12">Stay&amp;Tobe</strain>
        <tissue evidence="12">Testes</tissue>
    </source>
</reference>
<evidence type="ECO:0000256" key="5">
    <source>
        <dbReference type="ARBA" id="ARBA00023015"/>
    </source>
</evidence>
<dbReference type="InterPro" id="IPR050274">
    <property type="entry name" value="Nuclear_hormone_rcpt_NR2"/>
</dbReference>
<evidence type="ECO:0000256" key="4">
    <source>
        <dbReference type="ARBA" id="ARBA00022833"/>
    </source>
</evidence>
<evidence type="ECO:0000256" key="6">
    <source>
        <dbReference type="ARBA" id="ARBA00023125"/>
    </source>
</evidence>
<keyword evidence="2" id="KW-0479">Metal-binding</keyword>
<dbReference type="GO" id="GO:0005634">
    <property type="term" value="C:nucleus"/>
    <property type="evidence" value="ECO:0007669"/>
    <property type="project" value="UniProtKB-SubCell"/>
</dbReference>
<accession>A0AAD8EBL3</accession>
<proteinExistence type="predicted"/>
<gene>
    <name evidence="12" type="ORF">L9F63_021583</name>
</gene>
<dbReference type="Gene3D" id="3.30.50.10">
    <property type="entry name" value="Erythroid Transcription Factor GATA-1, subunit A"/>
    <property type="match status" value="1"/>
</dbReference>
<dbReference type="EMBL" id="JASPKZ010007474">
    <property type="protein sequence ID" value="KAJ9584066.1"/>
    <property type="molecule type" value="Genomic_DNA"/>
</dbReference>
<comment type="caution">
    <text evidence="12">The sequence shown here is derived from an EMBL/GenBank/DDBJ whole genome shotgun (WGS) entry which is preliminary data.</text>
</comment>
<keyword evidence="7" id="KW-0804">Transcription</keyword>
<dbReference type="PRINTS" id="PR00398">
    <property type="entry name" value="STRDHORMONER"/>
</dbReference>
<organism evidence="12 13">
    <name type="scientific">Diploptera punctata</name>
    <name type="common">Pacific beetle cockroach</name>
    <dbReference type="NCBI Taxonomy" id="6984"/>
    <lineage>
        <taxon>Eukaryota</taxon>
        <taxon>Metazoa</taxon>
        <taxon>Ecdysozoa</taxon>
        <taxon>Arthropoda</taxon>
        <taxon>Hexapoda</taxon>
        <taxon>Insecta</taxon>
        <taxon>Pterygota</taxon>
        <taxon>Neoptera</taxon>
        <taxon>Polyneoptera</taxon>
        <taxon>Dictyoptera</taxon>
        <taxon>Blattodea</taxon>
        <taxon>Blaberoidea</taxon>
        <taxon>Blaberidae</taxon>
        <taxon>Diplopterinae</taxon>
        <taxon>Diploptera</taxon>
    </lineage>
</organism>
<evidence type="ECO:0000256" key="7">
    <source>
        <dbReference type="ARBA" id="ARBA00023163"/>
    </source>
</evidence>
<dbReference type="GO" id="GO:0008270">
    <property type="term" value="F:zinc ion binding"/>
    <property type="evidence" value="ECO:0007669"/>
    <property type="project" value="UniProtKB-KW"/>
</dbReference>
<evidence type="ECO:0008006" key="14">
    <source>
        <dbReference type="Google" id="ProtNLM"/>
    </source>
</evidence>
<dbReference type="SMART" id="SM00399">
    <property type="entry name" value="ZnF_C4"/>
    <property type="match status" value="1"/>
</dbReference>
<evidence type="ECO:0000313" key="12">
    <source>
        <dbReference type="EMBL" id="KAJ9584066.1"/>
    </source>
</evidence>
<sequence length="365" mass="40843">NTCRILYDIPCKVCQDHSSGKHYGIFACDGCAGFFKRSIRRQRQYVCKAKAEGNCVVDKTHRNQCRACRLRKCVKVGMNKDAVQHERGPRNATIRRQLGLLYNDPNSPPPRDIAGTLSIGTMSSMLQAQTAQSPVLNLALPKVARPAVTSTSTVAAAAAAATIPNSDTTHSYCPVCWKLSKNLCMTFLYNAYATSCVLFIESKPRPHELFPKIPMELSVPMPFPSHTADTLCECAARILFMNINWVTSLPMFLTLNYHNQLLLLEQSWRELFVLGAAQYLAHLDVCHLVNSCGALKRRELQTDPTFMNETRKFHDTLTKFKHLSVDPQEYGFLRAIVLFKTSGPVFILTAFLATLPSLTMNNSSY</sequence>
<comment type="subcellular location">
    <subcellularLocation>
        <location evidence="1">Nucleus</location>
    </subcellularLocation>
</comment>
<keyword evidence="6" id="KW-0238">DNA-binding</keyword>
<dbReference type="PRINTS" id="PR00047">
    <property type="entry name" value="STROIDFINGER"/>
</dbReference>